<dbReference type="RefSeq" id="XP_026670316.1">
    <property type="nucleotide sequence ID" value="XM_026814515.1"/>
</dbReference>
<keyword evidence="2" id="KW-1185">Reference proteome</keyword>
<feature type="region of interest" description="Disordered" evidence="1">
    <location>
        <begin position="1"/>
        <end position="32"/>
    </location>
</feature>
<dbReference type="GeneID" id="113464493"/>
<dbReference type="AlphaFoldDB" id="A0AAJ7S2U1"/>
<dbReference type="Proteomes" id="UP000694925">
    <property type="component" value="Unplaced"/>
</dbReference>
<feature type="compositionally biased region" description="Basic and acidic residues" evidence="1">
    <location>
        <begin position="20"/>
        <end position="32"/>
    </location>
</feature>
<sequence length="186" mass="21662">MPSTTPSKSKRSSGFRRKNRIEPSHLSHDTDVHSLDTGAASYVEKLEEERLLAEERDTFDEKGANLCPVCKTIQVVLNSTVKYIQTYLFNNNNVYSIFQQLPVSSSYQYCNLYRDKRGRIYCENCATSNTVKTHYRREPDEKRLKCWICGNFLRIRTHHSARNRRRNCPHCGQKQVPVRTESPTLT</sequence>
<name>A0AAJ7S2U1_9HYME</name>
<organism evidence="2 3">
    <name type="scientific">Ceratina calcarata</name>
    <dbReference type="NCBI Taxonomy" id="156304"/>
    <lineage>
        <taxon>Eukaryota</taxon>
        <taxon>Metazoa</taxon>
        <taxon>Ecdysozoa</taxon>
        <taxon>Arthropoda</taxon>
        <taxon>Hexapoda</taxon>
        <taxon>Insecta</taxon>
        <taxon>Pterygota</taxon>
        <taxon>Neoptera</taxon>
        <taxon>Endopterygota</taxon>
        <taxon>Hymenoptera</taxon>
        <taxon>Apocrita</taxon>
        <taxon>Aculeata</taxon>
        <taxon>Apoidea</taxon>
        <taxon>Anthophila</taxon>
        <taxon>Apidae</taxon>
        <taxon>Ceratina</taxon>
        <taxon>Zadontomerus</taxon>
    </lineage>
</organism>
<dbReference type="KEGG" id="ccal:113464493"/>
<proteinExistence type="predicted"/>
<evidence type="ECO:0000256" key="1">
    <source>
        <dbReference type="SAM" id="MobiDB-lite"/>
    </source>
</evidence>
<evidence type="ECO:0000313" key="2">
    <source>
        <dbReference type="Proteomes" id="UP000694925"/>
    </source>
</evidence>
<feature type="compositionally biased region" description="Basic residues" evidence="1">
    <location>
        <begin position="8"/>
        <end position="19"/>
    </location>
</feature>
<reference evidence="3" key="1">
    <citation type="submission" date="2025-08" db="UniProtKB">
        <authorList>
            <consortium name="RefSeq"/>
        </authorList>
    </citation>
    <scope>IDENTIFICATION</scope>
    <source>
        <tissue evidence="3">Whole body</tissue>
    </source>
</reference>
<gene>
    <name evidence="3" type="primary">LOC113464493</name>
</gene>
<accession>A0AAJ7S2U1</accession>
<evidence type="ECO:0000313" key="3">
    <source>
        <dbReference type="RefSeq" id="XP_026670316.1"/>
    </source>
</evidence>
<protein>
    <submittedName>
        <fullName evidence="3">Uncharacterized protein LOC113464493</fullName>
    </submittedName>
</protein>